<evidence type="ECO:0000256" key="1">
    <source>
        <dbReference type="SAM" id="MobiDB-lite"/>
    </source>
</evidence>
<reference evidence="2" key="1">
    <citation type="submission" date="2002-09" db="EMBL/GenBank/DDBJ databases">
        <title>Oryza sativa nipponbare(GA3) genomic DNA, chromosome 2, BAC clone:OSJNBb0005A04.</title>
        <authorList>
            <person name="Sasaki T."/>
            <person name="Matsumoto T."/>
            <person name="Katayose Y."/>
        </authorList>
    </citation>
    <scope>NUCLEOTIDE SEQUENCE</scope>
</reference>
<dbReference type="EMBL" id="AP006060">
    <property type="protein sequence ID" value="BAD29544.1"/>
    <property type="molecule type" value="Genomic_DNA"/>
</dbReference>
<feature type="compositionally biased region" description="Basic and acidic residues" evidence="1">
    <location>
        <begin position="260"/>
        <end position="275"/>
    </location>
</feature>
<feature type="compositionally biased region" description="Basic residues" evidence="1">
    <location>
        <begin position="45"/>
        <end position="57"/>
    </location>
</feature>
<reference evidence="4" key="4">
    <citation type="journal article" date="2008" name="Nucleic Acids Res.">
        <title>The rice annotation project database (RAP-DB): 2008 update.</title>
        <authorList>
            <consortium name="The rice annotation project (RAP)"/>
        </authorList>
    </citation>
    <scope>GENOME REANNOTATION</scope>
    <source>
        <strain evidence="4">cv. Nipponbare</strain>
    </source>
</reference>
<feature type="region of interest" description="Disordered" evidence="1">
    <location>
        <begin position="89"/>
        <end position="204"/>
    </location>
</feature>
<gene>
    <name evidence="2" type="ORF">OSJNBb0005A04.17</name>
    <name evidence="3" type="ORF">P0135D07.44</name>
</gene>
<protein>
    <submittedName>
        <fullName evidence="3">Uncharacterized protein</fullName>
    </submittedName>
</protein>
<feature type="region of interest" description="Disordered" evidence="1">
    <location>
        <begin position="256"/>
        <end position="275"/>
    </location>
</feature>
<evidence type="ECO:0000313" key="4">
    <source>
        <dbReference type="Proteomes" id="UP000000763"/>
    </source>
</evidence>
<dbReference type="Proteomes" id="UP000000763">
    <property type="component" value="Chromosome 2"/>
</dbReference>
<reference evidence="3" key="2">
    <citation type="submission" date="2002-11" db="EMBL/GenBank/DDBJ databases">
        <title>Oryza sativa nipponbare(GA3) genomic DNA, chromosome 2, PAC clone:P0135D07.</title>
        <authorList>
            <person name="Sasaki T."/>
            <person name="Matsumoto T."/>
            <person name="Katayose Y."/>
        </authorList>
    </citation>
    <scope>NUCLEOTIDE SEQUENCE</scope>
</reference>
<dbReference type="AlphaFoldDB" id="Q6EP76"/>
<feature type="region of interest" description="Disordered" evidence="1">
    <location>
        <begin position="1"/>
        <end position="63"/>
    </location>
</feature>
<evidence type="ECO:0000313" key="2">
    <source>
        <dbReference type="EMBL" id="BAD29238.1"/>
    </source>
</evidence>
<organism evidence="3 4">
    <name type="scientific">Oryza sativa subsp. japonica</name>
    <name type="common">Rice</name>
    <dbReference type="NCBI Taxonomy" id="39947"/>
    <lineage>
        <taxon>Eukaryota</taxon>
        <taxon>Viridiplantae</taxon>
        <taxon>Streptophyta</taxon>
        <taxon>Embryophyta</taxon>
        <taxon>Tracheophyta</taxon>
        <taxon>Spermatophyta</taxon>
        <taxon>Magnoliopsida</taxon>
        <taxon>Liliopsida</taxon>
        <taxon>Poales</taxon>
        <taxon>Poaceae</taxon>
        <taxon>BOP clade</taxon>
        <taxon>Oryzoideae</taxon>
        <taxon>Oryzeae</taxon>
        <taxon>Oryzinae</taxon>
        <taxon>Oryza</taxon>
        <taxon>Oryza sativa</taxon>
    </lineage>
</organism>
<proteinExistence type="predicted"/>
<feature type="compositionally biased region" description="Gly residues" evidence="1">
    <location>
        <begin position="141"/>
        <end position="152"/>
    </location>
</feature>
<name>Q6EP76_ORYSJ</name>
<feature type="compositionally biased region" description="Basic and acidic residues" evidence="1">
    <location>
        <begin position="171"/>
        <end position="194"/>
    </location>
</feature>
<evidence type="ECO:0000313" key="3">
    <source>
        <dbReference type="EMBL" id="BAD29544.1"/>
    </source>
</evidence>
<reference evidence="4" key="3">
    <citation type="journal article" date="2005" name="Nature">
        <title>The map-based sequence of the rice genome.</title>
        <authorList>
            <consortium name="International rice genome sequencing project (IRGSP)"/>
            <person name="Matsumoto T."/>
            <person name="Wu J."/>
            <person name="Kanamori H."/>
            <person name="Katayose Y."/>
            <person name="Fujisawa M."/>
            <person name="Namiki N."/>
            <person name="Mizuno H."/>
            <person name="Yamamoto K."/>
            <person name="Antonio B.A."/>
            <person name="Baba T."/>
            <person name="Sakata K."/>
            <person name="Nagamura Y."/>
            <person name="Aoki H."/>
            <person name="Arikawa K."/>
            <person name="Arita K."/>
            <person name="Bito T."/>
            <person name="Chiden Y."/>
            <person name="Fujitsuka N."/>
            <person name="Fukunaka R."/>
            <person name="Hamada M."/>
            <person name="Harada C."/>
            <person name="Hayashi A."/>
            <person name="Hijishita S."/>
            <person name="Honda M."/>
            <person name="Hosokawa S."/>
            <person name="Ichikawa Y."/>
            <person name="Idonuma A."/>
            <person name="Iijima M."/>
            <person name="Ikeda M."/>
            <person name="Ikeno M."/>
            <person name="Ito K."/>
            <person name="Ito S."/>
            <person name="Ito T."/>
            <person name="Ito Y."/>
            <person name="Ito Y."/>
            <person name="Iwabuchi A."/>
            <person name="Kamiya K."/>
            <person name="Karasawa W."/>
            <person name="Kurita K."/>
            <person name="Katagiri S."/>
            <person name="Kikuta A."/>
            <person name="Kobayashi H."/>
            <person name="Kobayashi N."/>
            <person name="Machita K."/>
            <person name="Maehara T."/>
            <person name="Masukawa M."/>
            <person name="Mizubayashi T."/>
            <person name="Mukai Y."/>
            <person name="Nagasaki H."/>
            <person name="Nagata Y."/>
            <person name="Naito S."/>
            <person name="Nakashima M."/>
            <person name="Nakama Y."/>
            <person name="Nakamichi Y."/>
            <person name="Nakamura M."/>
            <person name="Meguro A."/>
            <person name="Negishi M."/>
            <person name="Ohta I."/>
            <person name="Ohta T."/>
            <person name="Okamoto M."/>
            <person name="Ono N."/>
            <person name="Saji S."/>
            <person name="Sakaguchi M."/>
            <person name="Sakai K."/>
            <person name="Shibata M."/>
            <person name="Shimokawa T."/>
            <person name="Song J."/>
            <person name="Takazaki Y."/>
            <person name="Terasawa K."/>
            <person name="Tsugane M."/>
            <person name="Tsuji K."/>
            <person name="Ueda S."/>
            <person name="Waki K."/>
            <person name="Yamagata H."/>
            <person name="Yamamoto M."/>
            <person name="Yamamoto S."/>
            <person name="Yamane H."/>
            <person name="Yoshiki S."/>
            <person name="Yoshihara R."/>
            <person name="Yukawa K."/>
            <person name="Zhong H."/>
            <person name="Yano M."/>
            <person name="Yuan Q."/>
            <person name="Ouyang S."/>
            <person name="Liu J."/>
            <person name="Jones K.M."/>
            <person name="Gansberger K."/>
            <person name="Moffat K."/>
            <person name="Hill J."/>
            <person name="Bera J."/>
            <person name="Fadrosh D."/>
            <person name="Jin S."/>
            <person name="Johri S."/>
            <person name="Kim M."/>
            <person name="Overton L."/>
            <person name="Reardon M."/>
            <person name="Tsitrin T."/>
            <person name="Vuong H."/>
            <person name="Weaver B."/>
            <person name="Ciecko A."/>
            <person name="Tallon L."/>
            <person name="Jackson J."/>
            <person name="Pai G."/>
            <person name="Aken S.V."/>
            <person name="Utterback T."/>
            <person name="Reidmuller S."/>
            <person name="Feldblyum T."/>
            <person name="Hsiao J."/>
            <person name="Zismann V."/>
            <person name="Iobst S."/>
            <person name="de Vazeille A.R."/>
            <person name="Buell C.R."/>
            <person name="Ying K."/>
            <person name="Li Y."/>
            <person name="Lu T."/>
            <person name="Huang Y."/>
            <person name="Zhao Q."/>
            <person name="Feng Q."/>
            <person name="Zhang L."/>
            <person name="Zhu J."/>
            <person name="Weng Q."/>
            <person name="Mu J."/>
            <person name="Lu Y."/>
            <person name="Fan D."/>
            <person name="Liu Y."/>
            <person name="Guan J."/>
            <person name="Zhang Y."/>
            <person name="Yu S."/>
            <person name="Liu X."/>
            <person name="Zhang Y."/>
            <person name="Hong G."/>
            <person name="Han B."/>
            <person name="Choisne N."/>
            <person name="Demange N."/>
            <person name="Orjeda G."/>
            <person name="Samain S."/>
            <person name="Cattolico L."/>
            <person name="Pelletier E."/>
            <person name="Couloux A."/>
            <person name="Segurens B."/>
            <person name="Wincker P."/>
            <person name="D'Hont A."/>
            <person name="Scarpelli C."/>
            <person name="Weissenbach J."/>
            <person name="Salanoubat M."/>
            <person name="Quetier F."/>
            <person name="Yu Y."/>
            <person name="Kim H.R."/>
            <person name="Rambo T."/>
            <person name="Currie J."/>
            <person name="Collura K."/>
            <person name="Luo M."/>
            <person name="Yang T."/>
            <person name="Ammiraju J.S.S."/>
            <person name="Engler F."/>
            <person name="Soderlund C."/>
            <person name="Wing R.A."/>
            <person name="Palmer L.E."/>
            <person name="de la Bastide M."/>
            <person name="Spiegel L."/>
            <person name="Nascimento L."/>
            <person name="Zutavern T."/>
            <person name="O'Shaughnessy A."/>
            <person name="Dike S."/>
            <person name="Dedhia N."/>
            <person name="Preston R."/>
            <person name="Balija V."/>
            <person name="McCombie W.R."/>
            <person name="Chow T."/>
            <person name="Chen H."/>
            <person name="Chung M."/>
            <person name="Chen C."/>
            <person name="Shaw J."/>
            <person name="Wu H."/>
            <person name="Hsiao K."/>
            <person name="Chao Y."/>
            <person name="Chu M."/>
            <person name="Cheng C."/>
            <person name="Hour A."/>
            <person name="Lee P."/>
            <person name="Lin S."/>
            <person name="Lin Y."/>
            <person name="Liou J."/>
            <person name="Liu S."/>
            <person name="Hsing Y."/>
            <person name="Raghuvanshi S."/>
            <person name="Mohanty A."/>
            <person name="Bharti A.K."/>
            <person name="Gaur A."/>
            <person name="Gupta V."/>
            <person name="Kumar D."/>
            <person name="Ravi V."/>
            <person name="Vij S."/>
            <person name="Kapur A."/>
            <person name="Khurana P."/>
            <person name="Khurana P."/>
            <person name="Khurana J.P."/>
            <person name="Tyagi A.K."/>
            <person name="Gaikwad K."/>
            <person name="Singh A."/>
            <person name="Dalal V."/>
            <person name="Srivastava S."/>
            <person name="Dixit A."/>
            <person name="Pal A.K."/>
            <person name="Ghazi I.A."/>
            <person name="Yadav M."/>
            <person name="Pandit A."/>
            <person name="Bhargava A."/>
            <person name="Sureshbabu K."/>
            <person name="Batra K."/>
            <person name="Sharma T.R."/>
            <person name="Mohapatra T."/>
            <person name="Singh N.K."/>
            <person name="Messing J."/>
            <person name="Nelson A.B."/>
            <person name="Fuks G."/>
            <person name="Kavchok S."/>
            <person name="Keizer G."/>
            <person name="Linton E."/>
            <person name="Llaca V."/>
            <person name="Song R."/>
            <person name="Tanyolac B."/>
            <person name="Young S."/>
            <person name="Ho-Il K."/>
            <person name="Hahn J.H."/>
            <person name="Sangsakoo G."/>
            <person name="Vanavichit A."/>
            <person name="de Mattos Luiz.A.T."/>
            <person name="Zimmer P.D."/>
            <person name="Malone G."/>
            <person name="Dellagostin O."/>
            <person name="de Oliveira A.C."/>
            <person name="Bevan M."/>
            <person name="Bancroft I."/>
            <person name="Minx P."/>
            <person name="Cordum H."/>
            <person name="Wilson R."/>
            <person name="Cheng Z."/>
            <person name="Jin W."/>
            <person name="Jiang J."/>
            <person name="Leong S.A."/>
            <person name="Iwama H."/>
            <person name="Gojobori T."/>
            <person name="Itoh T."/>
            <person name="Niimura Y."/>
            <person name="Fujii Y."/>
            <person name="Habara T."/>
            <person name="Sakai H."/>
            <person name="Sato Y."/>
            <person name="Wilson G."/>
            <person name="Kumar K."/>
            <person name="McCouch S."/>
            <person name="Juretic N."/>
            <person name="Hoen D."/>
            <person name="Wright S."/>
            <person name="Bruskiewich R."/>
            <person name="Bureau T."/>
            <person name="Miyao A."/>
            <person name="Hirochika H."/>
            <person name="Nishikawa T."/>
            <person name="Kadowaki K."/>
            <person name="Sugiura M."/>
            <person name="Burr B."/>
            <person name="Sasaki T."/>
        </authorList>
    </citation>
    <scope>NUCLEOTIDE SEQUENCE [LARGE SCALE GENOMIC DNA]</scope>
    <source>
        <strain evidence="4">cv. Nipponbare</strain>
    </source>
</reference>
<feature type="compositionally biased region" description="Basic residues" evidence="1">
    <location>
        <begin position="153"/>
        <end position="170"/>
    </location>
</feature>
<dbReference type="EMBL" id="AP005775">
    <property type="protein sequence ID" value="BAD29238.1"/>
    <property type="molecule type" value="Genomic_DNA"/>
</dbReference>
<sequence length="275" mass="29647">MLPDPPSAATTAPDGEDRRRRKPPFLDPPSVDATTVRSTRDHCARGRRGHHRRRIRPRLPPPLTDLPAYAAHAVVAVDAAVGTAVAEGARMPPMPLSGAVRRLRRTPPSPPQGRLAAGGSPPSRSTIHRRWSGWVPPPPAGGGRPPLGGKGVARGRKAAVRGEGRRHRRSGKVERGREHRGRGGEGGEEREGREGNGLGFRRQRKEMGFCFPDLDARPSDQNPRDQTAGVVRAEIGPRGIESEATFQAQAQVAAWGGEVLPRDPKGRGPTDKGWK</sequence>
<accession>Q6EP76</accession>